<name>A0A0E9NMW8_SAICN</name>
<dbReference type="Proteomes" id="UP000033140">
    <property type="component" value="Unassembled WGS sequence"/>
</dbReference>
<protein>
    <recommendedName>
        <fullName evidence="1">Rhodanese domain-containing protein</fullName>
    </recommendedName>
</protein>
<dbReference type="SUPFAM" id="SSF52821">
    <property type="entry name" value="Rhodanese/Cell cycle control phosphatase"/>
    <property type="match status" value="1"/>
</dbReference>
<feature type="domain" description="Rhodanese" evidence="1">
    <location>
        <begin position="116"/>
        <end position="220"/>
    </location>
</feature>
<organism evidence="2 3">
    <name type="scientific">Saitoella complicata (strain BCRC 22490 / CBS 7301 / JCM 7358 / NBRC 10748 / NRRL Y-17804)</name>
    <dbReference type="NCBI Taxonomy" id="698492"/>
    <lineage>
        <taxon>Eukaryota</taxon>
        <taxon>Fungi</taxon>
        <taxon>Dikarya</taxon>
        <taxon>Ascomycota</taxon>
        <taxon>Taphrinomycotina</taxon>
        <taxon>Taphrinomycotina incertae sedis</taxon>
        <taxon>Saitoella</taxon>
    </lineage>
</organism>
<keyword evidence="3" id="KW-1185">Reference proteome</keyword>
<gene>
    <name evidence="2" type="ORF">G7K_5259-t1</name>
</gene>
<reference evidence="2 3" key="2">
    <citation type="journal article" date="2014" name="J. Gen. Appl. Microbiol.">
        <title>The early diverging ascomycetous budding yeast Saitoella complicata has three histone deacetylases belonging to the Clr6, Hos2, and Rpd3 lineages.</title>
        <authorList>
            <person name="Nishida H."/>
            <person name="Matsumoto T."/>
            <person name="Kondo S."/>
            <person name="Hamamoto M."/>
            <person name="Yoshikawa H."/>
        </authorList>
    </citation>
    <scope>NUCLEOTIDE SEQUENCE [LARGE SCALE GENOMIC DNA]</scope>
    <source>
        <strain evidence="2 3">NRRL Y-17804</strain>
    </source>
</reference>
<evidence type="ECO:0000313" key="3">
    <source>
        <dbReference type="Proteomes" id="UP000033140"/>
    </source>
</evidence>
<dbReference type="EMBL" id="BACD03000041">
    <property type="protein sequence ID" value="GAO51148.1"/>
    <property type="molecule type" value="Genomic_DNA"/>
</dbReference>
<dbReference type="Gene3D" id="3.40.250.10">
    <property type="entry name" value="Rhodanese-like domain"/>
    <property type="match status" value="1"/>
</dbReference>
<comment type="caution">
    <text evidence="2">The sequence shown here is derived from an EMBL/GenBank/DDBJ whole genome shotgun (WGS) entry which is preliminary data.</text>
</comment>
<proteinExistence type="predicted"/>
<dbReference type="PROSITE" id="PS50206">
    <property type="entry name" value="RHODANESE_3"/>
    <property type="match status" value="1"/>
</dbReference>
<accession>A0A0E9NMW8</accession>
<dbReference type="InterPro" id="IPR001763">
    <property type="entry name" value="Rhodanese-like_dom"/>
</dbReference>
<sequence length="370" mass="41064">MVATFVRACIEARRHTCLIDIPASHKCLTRIRDTYKIYVTSRSTPAINVTTILPTLRTALRPQSHLRSTFLHRRTMSTEQSQKPWHESFPAPKCTPTPISAADFKSTYLDDPTKVPGRDYLLVDVRRTDYLDHAVPTSINIPAQSFYPTRLTWVKAFKEVPVVAFYCGSSNGRGPRVAGWFGDAVEEVKEREGGEEVKCESFVLSGGVKGWVKEFGEEGVWGCMRTCMRVLGVEIAIELSGLRGLLVHKRSEDMSCGNGRIDRNAADLDLDRCSGLTFTSAVLITFASVAASGSIANPIINLSHGPRARNPRQLNSHHAYKSIPPPSDTSILPSPLLSAAYYIDFANRLSRMVPSCAKTRNLLVHEYQQP</sequence>
<dbReference type="STRING" id="698492.A0A0E9NMW8"/>
<evidence type="ECO:0000259" key="1">
    <source>
        <dbReference type="PROSITE" id="PS50206"/>
    </source>
</evidence>
<reference evidence="2 3" key="3">
    <citation type="journal article" date="2015" name="Genome Announc.">
        <title>Draft Genome Sequence of the Archiascomycetous Yeast Saitoella complicata.</title>
        <authorList>
            <person name="Yamauchi K."/>
            <person name="Kondo S."/>
            <person name="Hamamoto M."/>
            <person name="Takahashi Y."/>
            <person name="Ogura Y."/>
            <person name="Hayashi T."/>
            <person name="Nishida H."/>
        </authorList>
    </citation>
    <scope>NUCLEOTIDE SEQUENCE [LARGE SCALE GENOMIC DNA]</scope>
    <source>
        <strain evidence="2 3">NRRL Y-17804</strain>
    </source>
</reference>
<dbReference type="InterPro" id="IPR036873">
    <property type="entry name" value="Rhodanese-like_dom_sf"/>
</dbReference>
<evidence type="ECO:0000313" key="2">
    <source>
        <dbReference type="EMBL" id="GAO51148.1"/>
    </source>
</evidence>
<dbReference type="AlphaFoldDB" id="A0A0E9NMW8"/>
<reference evidence="2 3" key="1">
    <citation type="journal article" date="2011" name="J. Gen. Appl. Microbiol.">
        <title>Draft genome sequencing of the enigmatic yeast Saitoella complicata.</title>
        <authorList>
            <person name="Nishida H."/>
            <person name="Hamamoto M."/>
            <person name="Sugiyama J."/>
        </authorList>
    </citation>
    <scope>NUCLEOTIDE SEQUENCE [LARGE SCALE GENOMIC DNA]</scope>
    <source>
        <strain evidence="2 3">NRRL Y-17804</strain>
    </source>
</reference>